<proteinExistence type="predicted"/>
<reference evidence="1 2" key="1">
    <citation type="journal article" date="2013" name="PLoS Genet.">
        <title>The genome and development-dependent transcriptomes of Pyronema confluens: a window into fungal evolution.</title>
        <authorList>
            <person name="Traeger S."/>
            <person name="Altegoer F."/>
            <person name="Freitag M."/>
            <person name="Gabaldon T."/>
            <person name="Kempken F."/>
            <person name="Kumar A."/>
            <person name="Marcet-Houben M."/>
            <person name="Poggeler S."/>
            <person name="Stajich J.E."/>
            <person name="Nowrousian M."/>
        </authorList>
    </citation>
    <scope>NUCLEOTIDE SEQUENCE [LARGE SCALE GENOMIC DNA]</scope>
    <source>
        <strain evidence="2">CBS 100304</strain>
        <tissue evidence="1">Vegetative mycelium</tissue>
    </source>
</reference>
<sequence length="109" mass="12853">MRREDEGCENIRIAQIDLTGSNFADDLERPAFKGENVNLYNLEKLIQDVGATISESIRQRCKHEWLFVGRIPKETIHNVFTMKEFSSYLEYLDFDVNDYDFGFNVDPFY</sequence>
<dbReference type="AlphaFoldDB" id="U4LMV8"/>
<evidence type="ECO:0000313" key="2">
    <source>
        <dbReference type="Proteomes" id="UP000018144"/>
    </source>
</evidence>
<organism evidence="1 2">
    <name type="scientific">Pyronema omphalodes (strain CBS 100304)</name>
    <name type="common">Pyronema confluens</name>
    <dbReference type="NCBI Taxonomy" id="1076935"/>
    <lineage>
        <taxon>Eukaryota</taxon>
        <taxon>Fungi</taxon>
        <taxon>Dikarya</taxon>
        <taxon>Ascomycota</taxon>
        <taxon>Pezizomycotina</taxon>
        <taxon>Pezizomycetes</taxon>
        <taxon>Pezizales</taxon>
        <taxon>Pyronemataceae</taxon>
        <taxon>Pyronema</taxon>
    </lineage>
</organism>
<protein>
    <submittedName>
        <fullName evidence="1">Uncharacterized protein</fullName>
    </submittedName>
</protein>
<dbReference type="EMBL" id="HF936042">
    <property type="protein sequence ID" value="CCX33273.1"/>
    <property type="molecule type" value="Genomic_DNA"/>
</dbReference>
<keyword evidence="2" id="KW-1185">Reference proteome</keyword>
<evidence type="ECO:0000313" key="1">
    <source>
        <dbReference type="EMBL" id="CCX33273.1"/>
    </source>
</evidence>
<gene>
    <name evidence="1" type="ORF">PCON_14313</name>
</gene>
<name>U4LMV8_PYROM</name>
<dbReference type="Proteomes" id="UP000018144">
    <property type="component" value="Unassembled WGS sequence"/>
</dbReference>
<accession>U4LMV8</accession>